<keyword evidence="1" id="KW-0472">Membrane</keyword>
<feature type="transmembrane region" description="Helical" evidence="1">
    <location>
        <begin position="50"/>
        <end position="68"/>
    </location>
</feature>
<gene>
    <name evidence="2" type="ORF">IAB26_10850</name>
</gene>
<sequence>MKSWKKEIKEAFWAPPPERKEAFLLEHLHDETSLWEFLLSQSGCLSKSTWLSLAALFGLSLLLGGFAADCGKRNAVWMVSALLPFWSCLVTKELLRSRRFGMEELERSAPHSLVEVLLARLCFLGGAELLGLGVLSILLGGGSVGVEGSLYLLTPYFLTAFLTLHFLKRCDRENELWYCLLAGILVSALVILGGNQFPGIYLESELGYWGIALLLLLWGTGREVWKFLRQEGTLWSFN</sequence>
<accession>A0A9D0ZWU5</accession>
<proteinExistence type="predicted"/>
<evidence type="ECO:0000313" key="3">
    <source>
        <dbReference type="Proteomes" id="UP000886886"/>
    </source>
</evidence>
<comment type="caution">
    <text evidence="2">The sequence shown here is derived from an EMBL/GenBank/DDBJ whole genome shotgun (WGS) entry which is preliminary data.</text>
</comment>
<keyword evidence="1" id="KW-1133">Transmembrane helix</keyword>
<dbReference type="AlphaFoldDB" id="A0A9D0ZWU5"/>
<feature type="transmembrane region" description="Helical" evidence="1">
    <location>
        <begin position="74"/>
        <end position="95"/>
    </location>
</feature>
<organism evidence="2 3">
    <name type="scientific">Candidatus Limivivens merdigallinarum</name>
    <dbReference type="NCBI Taxonomy" id="2840859"/>
    <lineage>
        <taxon>Bacteria</taxon>
        <taxon>Bacillati</taxon>
        <taxon>Bacillota</taxon>
        <taxon>Clostridia</taxon>
        <taxon>Lachnospirales</taxon>
        <taxon>Lachnospiraceae</taxon>
        <taxon>Lachnospiraceae incertae sedis</taxon>
        <taxon>Candidatus Limivivens</taxon>
    </lineage>
</organism>
<name>A0A9D0ZWU5_9FIRM</name>
<dbReference type="Proteomes" id="UP000886886">
    <property type="component" value="Unassembled WGS sequence"/>
</dbReference>
<dbReference type="EMBL" id="DVFT01000158">
    <property type="protein sequence ID" value="HIQ97047.1"/>
    <property type="molecule type" value="Genomic_DNA"/>
</dbReference>
<reference evidence="2" key="1">
    <citation type="submission" date="2020-10" db="EMBL/GenBank/DDBJ databases">
        <authorList>
            <person name="Gilroy R."/>
        </authorList>
    </citation>
    <scope>NUCLEOTIDE SEQUENCE</scope>
    <source>
        <strain evidence="2">ChiSjej3B21-11622</strain>
    </source>
</reference>
<evidence type="ECO:0000256" key="1">
    <source>
        <dbReference type="SAM" id="Phobius"/>
    </source>
</evidence>
<feature type="transmembrane region" description="Helical" evidence="1">
    <location>
        <begin position="116"/>
        <end position="138"/>
    </location>
</feature>
<feature type="transmembrane region" description="Helical" evidence="1">
    <location>
        <begin position="176"/>
        <end position="194"/>
    </location>
</feature>
<reference evidence="2" key="2">
    <citation type="journal article" date="2021" name="PeerJ">
        <title>Extensive microbial diversity within the chicken gut microbiome revealed by metagenomics and culture.</title>
        <authorList>
            <person name="Gilroy R."/>
            <person name="Ravi A."/>
            <person name="Getino M."/>
            <person name="Pursley I."/>
            <person name="Horton D.L."/>
            <person name="Alikhan N.F."/>
            <person name="Baker D."/>
            <person name="Gharbi K."/>
            <person name="Hall N."/>
            <person name="Watson M."/>
            <person name="Adriaenssens E.M."/>
            <person name="Foster-Nyarko E."/>
            <person name="Jarju S."/>
            <person name="Secka A."/>
            <person name="Antonio M."/>
            <person name="Oren A."/>
            <person name="Chaudhuri R.R."/>
            <person name="La Ragione R."/>
            <person name="Hildebrand F."/>
            <person name="Pallen M.J."/>
        </authorList>
    </citation>
    <scope>NUCLEOTIDE SEQUENCE</scope>
    <source>
        <strain evidence="2">ChiSjej3B21-11622</strain>
    </source>
</reference>
<protein>
    <submittedName>
        <fullName evidence="2">Uncharacterized protein</fullName>
    </submittedName>
</protein>
<evidence type="ECO:0000313" key="2">
    <source>
        <dbReference type="EMBL" id="HIQ97047.1"/>
    </source>
</evidence>
<keyword evidence="1" id="KW-0812">Transmembrane</keyword>
<feature type="transmembrane region" description="Helical" evidence="1">
    <location>
        <begin position="206"/>
        <end position="225"/>
    </location>
</feature>
<feature type="transmembrane region" description="Helical" evidence="1">
    <location>
        <begin position="150"/>
        <end position="167"/>
    </location>
</feature>